<sequence>MILYITLALLALILFHNFYWKRRNLPPGPTPLPVLGNLLELARENRWETKFIEWNNKYGSTFTYWLGHLPFVAICDYNDMVKYFVKHADVFSDRHYTKNIVETIRGGQYGVIINNGDSWREQRRFALKVLRDFGLGKNEMEERILQELHLMIEKVNKNLDAEEIDFFNYSDIAVGSVINSILSGYRFTEGKEDEFYKMKHLTTELMKGFTSARANLALNNPVLFRVPIVNSKANYSISVMLELFEFLDGQIQRHLAENDYTEAAEPHDFIDAFLLERQRQIQSAGGEGYYHLAQLRNVCMDLWLAGQETTSSTITWIIAYLIRNPDAQEKMQKELDAVVGSNRIIRNADRGDLPYTNAVIMEGQRCCNLLSQNIPRALQQDFEINGYNVKKGTIILPQISVLLQNPKIFPEPEKFNPDRFIAQNGKLKQVEELIPFSIGKRICLGEGMARMELFLFTANLFSQYKFSAGKVPPSLRKTNGASTMTEPYQCKVQLRR</sequence>
<evidence type="ECO:0000256" key="4">
    <source>
        <dbReference type="ARBA" id="ARBA00023002"/>
    </source>
</evidence>
<dbReference type="AlphaFoldDB" id="A0A1I7RLW9"/>
<evidence type="ECO:0000313" key="10">
    <source>
        <dbReference type="EMBL" id="CAG9113299.1"/>
    </source>
</evidence>
<dbReference type="SUPFAM" id="SSF48264">
    <property type="entry name" value="Cytochrome P450"/>
    <property type="match status" value="1"/>
</dbReference>
<dbReference type="EMBL" id="CAJFCV020000004">
    <property type="protein sequence ID" value="CAG9113299.1"/>
    <property type="molecule type" value="Genomic_DNA"/>
</dbReference>
<keyword evidence="5 7" id="KW-0408">Iron</keyword>
<dbReference type="InterPro" id="IPR001128">
    <property type="entry name" value="Cyt_P450"/>
</dbReference>
<evidence type="ECO:0000256" key="8">
    <source>
        <dbReference type="RuleBase" id="RU000461"/>
    </source>
</evidence>
<dbReference type="InterPro" id="IPR017972">
    <property type="entry name" value="Cyt_P450_CS"/>
</dbReference>
<dbReference type="GO" id="GO:0005737">
    <property type="term" value="C:cytoplasm"/>
    <property type="evidence" value="ECO:0007669"/>
    <property type="project" value="TreeGrafter"/>
</dbReference>
<dbReference type="Gene3D" id="1.10.630.10">
    <property type="entry name" value="Cytochrome P450"/>
    <property type="match status" value="1"/>
</dbReference>
<dbReference type="eggNOG" id="KOG0156">
    <property type="taxonomic scope" value="Eukaryota"/>
</dbReference>
<feature type="binding site" description="axial binding residue" evidence="7">
    <location>
        <position position="443"/>
    </location>
    <ligand>
        <name>heme</name>
        <dbReference type="ChEBI" id="CHEBI:30413"/>
    </ligand>
    <ligandPart>
        <name>Fe</name>
        <dbReference type="ChEBI" id="CHEBI:18248"/>
    </ligandPart>
</feature>
<dbReference type="Proteomes" id="UP000095284">
    <property type="component" value="Unplaced"/>
</dbReference>
<dbReference type="PROSITE" id="PS00086">
    <property type="entry name" value="CYTOCHROME_P450"/>
    <property type="match status" value="1"/>
</dbReference>
<evidence type="ECO:0000256" key="6">
    <source>
        <dbReference type="ARBA" id="ARBA00023033"/>
    </source>
</evidence>
<dbReference type="GO" id="GO:0005506">
    <property type="term" value="F:iron ion binding"/>
    <property type="evidence" value="ECO:0007669"/>
    <property type="project" value="InterPro"/>
</dbReference>
<dbReference type="EMBL" id="CAJFDI010000004">
    <property type="protein sequence ID" value="CAD5224525.1"/>
    <property type="molecule type" value="Genomic_DNA"/>
</dbReference>
<keyword evidence="3 7" id="KW-0479">Metal-binding</keyword>
<protein>
    <submittedName>
        <fullName evidence="9">(pine wood nematode) hypothetical protein</fullName>
    </submittedName>
</protein>
<evidence type="ECO:0000256" key="7">
    <source>
        <dbReference type="PIRSR" id="PIRSR602401-1"/>
    </source>
</evidence>
<evidence type="ECO:0000313" key="13">
    <source>
        <dbReference type="WBParaSite" id="BXY_0170400.1"/>
    </source>
</evidence>
<name>A0A1I7RLW9_BURXY</name>
<dbReference type="GO" id="GO:0016712">
    <property type="term" value="F:oxidoreductase activity, acting on paired donors, with incorporation or reduction of molecular oxygen, reduced flavin or flavoprotein as one donor, and incorporation of one atom of oxygen"/>
    <property type="evidence" value="ECO:0007669"/>
    <property type="project" value="TreeGrafter"/>
</dbReference>
<dbReference type="GO" id="GO:0006082">
    <property type="term" value="P:organic acid metabolic process"/>
    <property type="evidence" value="ECO:0007669"/>
    <property type="project" value="TreeGrafter"/>
</dbReference>
<dbReference type="Proteomes" id="UP000659654">
    <property type="component" value="Unassembled WGS sequence"/>
</dbReference>
<gene>
    <name evidence="9" type="ORF">BXYJ_LOCUS8087</name>
</gene>
<comment type="cofactor">
    <cofactor evidence="1 7">
        <name>heme</name>
        <dbReference type="ChEBI" id="CHEBI:30413"/>
    </cofactor>
</comment>
<evidence type="ECO:0000256" key="1">
    <source>
        <dbReference type="ARBA" id="ARBA00001971"/>
    </source>
</evidence>
<evidence type="ECO:0000313" key="9">
    <source>
        <dbReference type="EMBL" id="CAD5224525.1"/>
    </source>
</evidence>
<dbReference type="Pfam" id="PF00067">
    <property type="entry name" value="p450"/>
    <property type="match status" value="1"/>
</dbReference>
<keyword evidence="4 8" id="KW-0560">Oxidoreductase</keyword>
<dbReference type="Proteomes" id="UP000582659">
    <property type="component" value="Unassembled WGS sequence"/>
</dbReference>
<dbReference type="PANTHER" id="PTHR24300">
    <property type="entry name" value="CYTOCHROME P450 508A4-RELATED"/>
    <property type="match status" value="1"/>
</dbReference>
<dbReference type="PANTHER" id="PTHR24300:SF375">
    <property type="entry name" value="CYTOCHROME P450 FAMILY"/>
    <property type="match status" value="1"/>
</dbReference>
<dbReference type="CDD" id="cd20617">
    <property type="entry name" value="CYP1_2-like"/>
    <property type="match status" value="1"/>
</dbReference>
<dbReference type="SMR" id="A0A1I7RLW9"/>
<dbReference type="InterPro" id="IPR050182">
    <property type="entry name" value="Cytochrome_P450_fam2"/>
</dbReference>
<dbReference type="PRINTS" id="PR00463">
    <property type="entry name" value="EP450I"/>
</dbReference>
<accession>A0A1I7RLW9</accession>
<comment type="similarity">
    <text evidence="2 8">Belongs to the cytochrome P450 family.</text>
</comment>
<dbReference type="FunFam" id="1.10.630.10:FF:000036">
    <property type="entry name" value="CYtochrome P450 family"/>
    <property type="match status" value="1"/>
</dbReference>
<evidence type="ECO:0000256" key="3">
    <source>
        <dbReference type="ARBA" id="ARBA00022723"/>
    </source>
</evidence>
<evidence type="ECO:0000313" key="12">
    <source>
        <dbReference type="Proteomes" id="UP000659654"/>
    </source>
</evidence>
<evidence type="ECO:0000313" key="11">
    <source>
        <dbReference type="Proteomes" id="UP000095284"/>
    </source>
</evidence>
<dbReference type="InterPro" id="IPR036396">
    <property type="entry name" value="Cyt_P450_sf"/>
</dbReference>
<evidence type="ECO:0000256" key="5">
    <source>
        <dbReference type="ARBA" id="ARBA00023004"/>
    </source>
</evidence>
<keyword evidence="6 8" id="KW-0503">Monooxygenase</keyword>
<keyword evidence="12" id="KW-1185">Reference proteome</keyword>
<dbReference type="PRINTS" id="PR00385">
    <property type="entry name" value="P450"/>
</dbReference>
<reference evidence="13" key="1">
    <citation type="submission" date="2016-11" db="UniProtKB">
        <authorList>
            <consortium name="WormBaseParasite"/>
        </authorList>
    </citation>
    <scope>IDENTIFICATION</scope>
</reference>
<dbReference type="GO" id="GO:0020037">
    <property type="term" value="F:heme binding"/>
    <property type="evidence" value="ECO:0007669"/>
    <property type="project" value="InterPro"/>
</dbReference>
<reference evidence="10" key="2">
    <citation type="submission" date="2020-08" db="EMBL/GenBank/DDBJ databases">
        <authorList>
            <person name="Kikuchi T."/>
        </authorList>
    </citation>
    <scope>NUCLEOTIDE SEQUENCE</scope>
    <source>
        <strain evidence="9">Ka4C1</strain>
    </source>
</reference>
<proteinExistence type="inferred from homology"/>
<evidence type="ECO:0000256" key="2">
    <source>
        <dbReference type="ARBA" id="ARBA00010617"/>
    </source>
</evidence>
<dbReference type="OrthoDB" id="1055148at2759"/>
<dbReference type="InterPro" id="IPR002401">
    <property type="entry name" value="Cyt_P450_E_grp-I"/>
</dbReference>
<organism evidence="11 13">
    <name type="scientific">Bursaphelenchus xylophilus</name>
    <name type="common">Pinewood nematode worm</name>
    <name type="synonym">Aphelenchoides xylophilus</name>
    <dbReference type="NCBI Taxonomy" id="6326"/>
    <lineage>
        <taxon>Eukaryota</taxon>
        <taxon>Metazoa</taxon>
        <taxon>Ecdysozoa</taxon>
        <taxon>Nematoda</taxon>
        <taxon>Chromadorea</taxon>
        <taxon>Rhabditida</taxon>
        <taxon>Tylenchina</taxon>
        <taxon>Tylenchomorpha</taxon>
        <taxon>Aphelenchoidea</taxon>
        <taxon>Aphelenchoididae</taxon>
        <taxon>Bursaphelenchus</taxon>
    </lineage>
</organism>
<dbReference type="GO" id="GO:0006805">
    <property type="term" value="P:xenobiotic metabolic process"/>
    <property type="evidence" value="ECO:0007669"/>
    <property type="project" value="TreeGrafter"/>
</dbReference>
<dbReference type="WBParaSite" id="BXY_0170400.1">
    <property type="protein sequence ID" value="BXY_0170400.1"/>
    <property type="gene ID" value="BXY_0170400"/>
</dbReference>
<keyword evidence="7 8" id="KW-0349">Heme</keyword>